<keyword evidence="4 7" id="KW-0378">Hydrolase</keyword>
<dbReference type="PROSITE" id="PS00132">
    <property type="entry name" value="CARBOXYPEPT_ZN_1"/>
    <property type="match status" value="1"/>
</dbReference>
<evidence type="ECO:0000256" key="3">
    <source>
        <dbReference type="ARBA" id="ARBA00022723"/>
    </source>
</evidence>
<dbReference type="EMBL" id="CP021431">
    <property type="protein sequence ID" value="ARU03048.1"/>
    <property type="molecule type" value="Genomic_DNA"/>
</dbReference>
<dbReference type="STRING" id="1122181.GCA_000382265_02555"/>
<comment type="cofactor">
    <cofactor evidence="1">
        <name>Zn(2+)</name>
        <dbReference type="ChEBI" id="CHEBI:29105"/>
    </cofactor>
</comment>
<proteinExistence type="inferred from homology"/>
<dbReference type="Proteomes" id="UP000195273">
    <property type="component" value="Chromosome"/>
</dbReference>
<dbReference type="CDD" id="cd06251">
    <property type="entry name" value="M14_ASTE_ASPA-like"/>
    <property type="match status" value="1"/>
</dbReference>
<dbReference type="SUPFAM" id="SSF53187">
    <property type="entry name" value="Zn-dependent exopeptidases"/>
    <property type="match status" value="1"/>
</dbReference>
<dbReference type="InterPro" id="IPR053138">
    <property type="entry name" value="N-alpha-Ac-DABA_deacetylase"/>
</dbReference>
<dbReference type="GO" id="GO:0016811">
    <property type="term" value="F:hydrolase activity, acting on carbon-nitrogen (but not peptide) bonds, in linear amides"/>
    <property type="evidence" value="ECO:0007669"/>
    <property type="project" value="InterPro"/>
</dbReference>
<evidence type="ECO:0000256" key="1">
    <source>
        <dbReference type="ARBA" id="ARBA00001947"/>
    </source>
</evidence>
<keyword evidence="5" id="KW-0862">Zinc</keyword>
<evidence type="ECO:0000256" key="4">
    <source>
        <dbReference type="ARBA" id="ARBA00022801"/>
    </source>
</evidence>
<gene>
    <name evidence="7" type="primary">doeB</name>
    <name evidence="7" type="ORF">LOKVESSMR4R_03783</name>
</gene>
<dbReference type="EC" id="3.5.1.-" evidence="7"/>
<feature type="domain" description="Succinylglutamate desuccinylase/Aspartoacylase catalytic" evidence="6">
    <location>
        <begin position="47"/>
        <end position="225"/>
    </location>
</feature>
<dbReference type="InterPro" id="IPR057246">
    <property type="entry name" value="CARBOXYPEPT_ZN_1"/>
</dbReference>
<dbReference type="PIRSF" id="PIRSF039012">
    <property type="entry name" value="ASP"/>
    <property type="match status" value="1"/>
</dbReference>
<name>A0A1Y0EHY0_9RHOB</name>
<keyword evidence="8" id="KW-1185">Reference proteome</keyword>
<sequence>MTKRAAFQIAGDQIAVGTRKTVNIPVSTLSDYTPVTLSAHVIHGRKDGPTVFVSAGIHGDEVIGVEIVRRLLRTGTLKNVAGTLIVVPIVNTFGFLNHSRYLPDRRDLNRCFPGSPHGSLGSRLAHIFMTEIVERCSLGIDLHSAAIHRTNLPQVRVSGNNSETLRLARVFGAPVILTSALRDGSLRLEAKRKGVNILLYEAGEGMRFDEMSVRAGLAGILRVLKDVGVLPKAGIAAPKAQPLLCSDSHWVRAPAGGLLRMFNAEGDVVAVGDLVAAISDPFGGGEVELRTPYGGIIVGRAVMPIVHEGDALLHIAAVKSAGQAEAALGDLTAQLEDAPLFDEDEII</sequence>
<dbReference type="Pfam" id="PF24827">
    <property type="entry name" value="AstE_AspA_cat"/>
    <property type="match status" value="1"/>
</dbReference>
<evidence type="ECO:0000256" key="5">
    <source>
        <dbReference type="ARBA" id="ARBA00022833"/>
    </source>
</evidence>
<dbReference type="PANTHER" id="PTHR37326">
    <property type="entry name" value="BLL3975 PROTEIN"/>
    <property type="match status" value="1"/>
</dbReference>
<organism evidence="7 8">
    <name type="scientific">Yoonia vestfoldensis</name>
    <dbReference type="NCBI Taxonomy" id="245188"/>
    <lineage>
        <taxon>Bacteria</taxon>
        <taxon>Pseudomonadati</taxon>
        <taxon>Pseudomonadota</taxon>
        <taxon>Alphaproteobacteria</taxon>
        <taxon>Rhodobacterales</taxon>
        <taxon>Paracoccaceae</taxon>
        <taxon>Yoonia</taxon>
    </lineage>
</organism>
<dbReference type="Gene3D" id="3.40.630.10">
    <property type="entry name" value="Zn peptidases"/>
    <property type="match status" value="1"/>
</dbReference>
<comment type="similarity">
    <text evidence="2">Belongs to the peptidase M14 family.</text>
</comment>
<dbReference type="PANTHER" id="PTHR37326:SF2">
    <property type="entry name" value="SUCCINYLGLUTAMATE DESUCCINYLASE_ASPARTOACYLASE FAMILY PROTEIN"/>
    <property type="match status" value="1"/>
</dbReference>
<evidence type="ECO:0000256" key="2">
    <source>
        <dbReference type="ARBA" id="ARBA00005988"/>
    </source>
</evidence>
<accession>A0A1Y0EHY0</accession>
<evidence type="ECO:0000259" key="6">
    <source>
        <dbReference type="Pfam" id="PF24827"/>
    </source>
</evidence>
<evidence type="ECO:0000313" key="8">
    <source>
        <dbReference type="Proteomes" id="UP000195273"/>
    </source>
</evidence>
<evidence type="ECO:0000313" key="7">
    <source>
        <dbReference type="EMBL" id="ARU03048.1"/>
    </source>
</evidence>
<reference evidence="7 8" key="1">
    <citation type="submission" date="2017-05" db="EMBL/GenBank/DDBJ databases">
        <title>Genome Sequence of Loktanella vestfoldensis Strain SMR4r Isolated from a Culture of the Diatom Skeletonema marinoi.</title>
        <authorList>
            <person name="Topel M."/>
            <person name="Pinder M.I.M."/>
            <person name="Johansson O.N."/>
            <person name="Kourtchenko O."/>
            <person name="Godhe A."/>
            <person name="Clarke A.K."/>
        </authorList>
    </citation>
    <scope>NUCLEOTIDE SEQUENCE [LARGE SCALE GENOMIC DNA]</scope>
    <source>
        <strain evidence="7 8">SMR4r</strain>
    </source>
</reference>
<dbReference type="InterPro" id="IPR043795">
    <property type="entry name" value="N-alpha-Ac-DABA-like"/>
</dbReference>
<keyword evidence="3" id="KW-0479">Metal-binding</keyword>
<dbReference type="RefSeq" id="WP_087212018.1">
    <property type="nucleotide sequence ID" value="NZ_CP021431.1"/>
</dbReference>
<dbReference type="GO" id="GO:0046872">
    <property type="term" value="F:metal ion binding"/>
    <property type="evidence" value="ECO:0007669"/>
    <property type="project" value="UniProtKB-KW"/>
</dbReference>
<dbReference type="KEGG" id="lvs:LOKVESSMR4R_03783"/>
<dbReference type="InterPro" id="IPR055438">
    <property type="entry name" value="AstE_AspA_cat"/>
</dbReference>
<protein>
    <submittedName>
        <fullName evidence="7">N-alpha-acetyl-L-2,4-diaminobutyric acid deacetylase</fullName>
        <ecNumber evidence="7">3.5.1.-</ecNumber>
    </submittedName>
</protein>
<dbReference type="OrthoDB" id="9782876at2"/>
<dbReference type="AlphaFoldDB" id="A0A1Y0EHY0"/>
<dbReference type="GO" id="GO:0016788">
    <property type="term" value="F:hydrolase activity, acting on ester bonds"/>
    <property type="evidence" value="ECO:0007669"/>
    <property type="project" value="InterPro"/>
</dbReference>